<protein>
    <recommendedName>
        <fullName evidence="3">Phage tail protein (Tail_P2_I)</fullName>
    </recommendedName>
</protein>
<gene>
    <name evidence="1" type="ORF">EUU22_24670</name>
</gene>
<keyword evidence="2" id="KW-1185">Reference proteome</keyword>
<dbReference type="OrthoDB" id="626916at2"/>
<organism evidence="1 2">
    <name type="scientific">Ciceribacter ferrooxidans</name>
    <dbReference type="NCBI Taxonomy" id="2509717"/>
    <lineage>
        <taxon>Bacteria</taxon>
        <taxon>Pseudomonadati</taxon>
        <taxon>Pseudomonadota</taxon>
        <taxon>Alphaproteobacteria</taxon>
        <taxon>Hyphomicrobiales</taxon>
        <taxon>Rhizobiaceae</taxon>
        <taxon>Ciceribacter</taxon>
    </lineage>
</organism>
<dbReference type="EMBL" id="SDVB01000420">
    <property type="protein sequence ID" value="RYB96000.1"/>
    <property type="molecule type" value="Genomic_DNA"/>
</dbReference>
<evidence type="ECO:0000313" key="2">
    <source>
        <dbReference type="Proteomes" id="UP000291088"/>
    </source>
</evidence>
<proteinExistence type="predicted"/>
<comment type="caution">
    <text evidence="1">The sequence shown here is derived from an EMBL/GenBank/DDBJ whole genome shotgun (WGS) entry which is preliminary data.</text>
</comment>
<dbReference type="RefSeq" id="WP_129334611.1">
    <property type="nucleotide sequence ID" value="NZ_SDVB01000420.1"/>
</dbReference>
<dbReference type="Proteomes" id="UP000291088">
    <property type="component" value="Unassembled WGS sequence"/>
</dbReference>
<dbReference type="AlphaFoldDB" id="A0A4Q2S2Q8"/>
<evidence type="ECO:0008006" key="3">
    <source>
        <dbReference type="Google" id="ProtNLM"/>
    </source>
</evidence>
<sequence length="737" mass="79317">MYNRAPAKLFERLPSHFRTRDAEEGRPLQALMEIMAQELCVLERDIDQLYDDWFVETCEPWALPYIAALIGARPMREIGSDQAGLLRGYVANVLRNRQAKGTAAAIEQVAREVSGWSVVAVELFQRLATSQHMNHVRPDTPAFADLRDTARSRASRSPFSTMAHSPAAGQPAAYAGRYNIPHLGLFIWRHAAAPIWPVENPAAGYLGGAVPRPDAPDPGLLTFDPLGRDIPLVNRPAADLSVGARMTRRMVPAVLTRDEVFAALNTARAEGATPGRWFEESPPFRIRLDGAEVPPEKIFCCNLEKAEDGTWRHPAVAGTVMIDPECGRISLHAADEGKAVETGFAAGQPFDIGGGAYDRRSSLEKWLPDLVTPGEAPPWQIGVTKVAGHVTDDPLQGGPVVASLREAVDRWNAQSVEGSRGIIAVMDNATYTEALNATHAIKLPKGATLAIVAAAWPVVEGPGGVRRRVPGQLSPMHRRPLVLASAMIDAADAGDDRAGSLVMDGLVIGGNLTARPGGDLGALRLYNCTIGATGAALDHSVRATTENARMSLVLDRCIVGKVDLPQATGGIEITRSIIGEDQTAGGGGAGAGPVVLRVPLMDMSCNGSTVFGRTSCRSLEAENSILMGRITVEHRQTGCVRFCYAAETSVLPRRYRCVPRADDDPKPRPIFVSTRFQDPEFGLLSLRTPEAILEGAEDGMEMGVGYANRDPARRANIRDALEEFAPFGLVSGFIYMT</sequence>
<name>A0A4Q2S2Q8_9HYPH</name>
<evidence type="ECO:0000313" key="1">
    <source>
        <dbReference type="EMBL" id="RYB96000.1"/>
    </source>
</evidence>
<accession>A0A4Q2S2Q8</accession>
<reference evidence="1 2" key="1">
    <citation type="submission" date="2019-01" db="EMBL/GenBank/DDBJ databases">
        <authorList>
            <person name="Deng T."/>
        </authorList>
    </citation>
    <scope>NUCLEOTIDE SEQUENCE [LARGE SCALE GENOMIC DNA]</scope>
    <source>
        <strain evidence="1 2">F8825</strain>
    </source>
</reference>